<feature type="domain" description="Carbohydrate-binding" evidence="3">
    <location>
        <begin position="609"/>
        <end position="795"/>
    </location>
</feature>
<evidence type="ECO:0000313" key="5">
    <source>
        <dbReference type="EMBL" id="QUI22749.1"/>
    </source>
</evidence>
<keyword evidence="2" id="KW-0732">Signal</keyword>
<name>A0A8J8MJD9_9FIRM</name>
<dbReference type="InterPro" id="IPR012334">
    <property type="entry name" value="Pectin_lyas_fold"/>
</dbReference>
<evidence type="ECO:0000256" key="1">
    <source>
        <dbReference type="SAM" id="MobiDB-lite"/>
    </source>
</evidence>
<dbReference type="KEGG" id="vpy:HZI73_10810"/>
<dbReference type="InterPro" id="IPR006626">
    <property type="entry name" value="PbH1"/>
</dbReference>
<dbReference type="RefSeq" id="WP_212698243.1">
    <property type="nucleotide sequence ID" value="NZ_CP058649.1"/>
</dbReference>
<reference evidence="5" key="1">
    <citation type="submission" date="2020-07" db="EMBL/GenBank/DDBJ databases">
        <title>Vallitalea pronyensis genome.</title>
        <authorList>
            <person name="Postec A."/>
        </authorList>
    </citation>
    <scope>NUCLEOTIDE SEQUENCE</scope>
    <source>
        <strain evidence="5">FatNI3</strain>
    </source>
</reference>
<evidence type="ECO:0000259" key="4">
    <source>
        <dbReference type="Pfam" id="PF13229"/>
    </source>
</evidence>
<evidence type="ECO:0000313" key="6">
    <source>
        <dbReference type="Proteomes" id="UP000683246"/>
    </source>
</evidence>
<dbReference type="Pfam" id="PF06452">
    <property type="entry name" value="CBM9_1"/>
    <property type="match status" value="1"/>
</dbReference>
<dbReference type="SUPFAM" id="SSF51126">
    <property type="entry name" value="Pectin lyase-like"/>
    <property type="match status" value="1"/>
</dbReference>
<dbReference type="Pfam" id="PF13229">
    <property type="entry name" value="Beta_helix"/>
    <property type="match status" value="1"/>
</dbReference>
<accession>A0A8J8MJD9</accession>
<dbReference type="GO" id="GO:0016052">
    <property type="term" value="P:carbohydrate catabolic process"/>
    <property type="evidence" value="ECO:0007669"/>
    <property type="project" value="InterPro"/>
</dbReference>
<dbReference type="GO" id="GO:0030246">
    <property type="term" value="F:carbohydrate binding"/>
    <property type="evidence" value="ECO:0007669"/>
    <property type="project" value="InterPro"/>
</dbReference>
<evidence type="ECO:0000256" key="2">
    <source>
        <dbReference type="SAM" id="SignalP"/>
    </source>
</evidence>
<protein>
    <submittedName>
        <fullName evidence="5">Right-handed parallel beta-helix repeat-containing protein</fullName>
    </submittedName>
</protein>
<dbReference type="GO" id="GO:0004553">
    <property type="term" value="F:hydrolase activity, hydrolyzing O-glycosyl compounds"/>
    <property type="evidence" value="ECO:0007669"/>
    <property type="project" value="InterPro"/>
</dbReference>
<gene>
    <name evidence="5" type="ORF">HZI73_10810</name>
</gene>
<proteinExistence type="predicted"/>
<feature type="signal peptide" evidence="2">
    <location>
        <begin position="1"/>
        <end position="28"/>
    </location>
</feature>
<feature type="region of interest" description="Disordered" evidence="1">
    <location>
        <begin position="571"/>
        <end position="594"/>
    </location>
</feature>
<dbReference type="Proteomes" id="UP000683246">
    <property type="component" value="Chromosome"/>
</dbReference>
<dbReference type="PANTHER" id="PTHR36453">
    <property type="entry name" value="SECRETED PROTEIN-RELATED"/>
    <property type="match status" value="1"/>
</dbReference>
<sequence length="1291" mass="143610">MKLYRKTMVMLMTLSIVVGSFTSLDVDAAYHYSTPVEKELITGSDLSVNNPEVTLYVSVNGDDDNNGKRCKPLASIQAAILKASGCIDRGKSTRIIVREGVYILDSMISLNNLYPAANDFLHIVGQGEVVITGAREWTDWDRENGANIYSKDWHYRWGKVNNTYEGRIPEALQYREIAFVNEEPMVPVRSYEALRPGTMFVSETEGRIFIYPDEAVHNLNDEKVEVSESGGFINLNGLAMGNLMELNNIENLMLENLNFEKAAAGVSDAVSIQQGKNIVIKDCTFSSSAYNGLRFDDVENGLIDNCHASYNGGKGIAVSNGKNIIVKDSTTDGNNWFGHPYGWIQWDPAGMKIFRAHEMRIINHSSSDNLCEGIWADTDIINMYIENPTIVGNKNHGLWIEANVGPVYVENGRVEENKNFGLYNSSTENLFLDGVTFKNNKGEVAIGDFNTKGRGPLVSDPVWAGDYGNTFGNFETGEGFVSHAVDMTIENCTFVGSDLSETPLFIYVKSDDKDSYKPWMDSLTANNNTYSHFNPEKAFYVATSGSEGAFVNFTAWQTATSQDGDSVFTNEGIGYSEEQPPSGVTSGDVSPKPGQRVVQASKANQAPVIDGIKDDVWDTTTTIISDYEFENQDKDNGVVNATGIASLLWDENYLYFIVTVDDANPTRGTDSNWQCDNVEVFLDQNYNQSGAYESDDGQYRIGHDGERSGKTLTWDLSALEEYAAVINDDNYVVEGKIKVNHVSMVEGRVMGFDYQIADEREVAGVYGRRGIQMWNDKTANGYNSTANWGYLELVNSAVDVATIPEPLFVESMTTDIPSVLEIGSEHDITIDAVLSDGTQLTKEQIELGSIVYGSADQSILRIDTNGHMTGLSSGKTMVSVRFTYEGSTKTVVSQVVVPGTLSAFDYQDISPQLDKVHEYVGKITLYPYGCEWMTSGTELVFYGVDFGDEDTNLPYLNYQIQGHAIGEEMAGGKIEFRIDSPDNEAFGAVIIEDTSEKLDDSLDDWHYDNSRLMAATMSQNVTGKHTLYMRFVGEPGNETHANLRMGKFYWANFYRSDTPIIQQVTEKKMVDLFHLDFEDNSMSTYGSFDIHSDSGKVATLQINASGSDSDVVEVRDGALYFEKDNGPADNDYGQIQLALSDIQVPESDMVVISYDVNALNWTMEDKWQDFPKVVFEKEDNTIDYGVLIMENANGIGGNFAPGAWNQVNYKDQANLNRIINFRYEFNMNNGSYKVYKDDVEWVSNGQVHTAGTEFIPKALDSFIFKIQKAIGDEKQQLSFDNIKVSYLTEVK</sequence>
<dbReference type="Gene3D" id="2.160.20.10">
    <property type="entry name" value="Single-stranded right-handed beta-helix, Pectin lyase-like"/>
    <property type="match status" value="2"/>
</dbReference>
<dbReference type="EMBL" id="CP058649">
    <property type="protein sequence ID" value="QUI22749.1"/>
    <property type="molecule type" value="Genomic_DNA"/>
</dbReference>
<dbReference type="Gene3D" id="2.60.40.1190">
    <property type="match status" value="1"/>
</dbReference>
<organism evidence="5 6">
    <name type="scientific">Vallitalea pronyensis</name>
    <dbReference type="NCBI Taxonomy" id="1348613"/>
    <lineage>
        <taxon>Bacteria</taxon>
        <taxon>Bacillati</taxon>
        <taxon>Bacillota</taxon>
        <taxon>Clostridia</taxon>
        <taxon>Lachnospirales</taxon>
        <taxon>Vallitaleaceae</taxon>
        <taxon>Vallitalea</taxon>
    </lineage>
</organism>
<dbReference type="InterPro" id="IPR011050">
    <property type="entry name" value="Pectin_lyase_fold/virulence"/>
</dbReference>
<feature type="chain" id="PRO_5035289121" evidence="2">
    <location>
        <begin position="29"/>
        <end position="1291"/>
    </location>
</feature>
<feature type="domain" description="Right handed beta helix" evidence="4">
    <location>
        <begin position="269"/>
        <end position="440"/>
    </location>
</feature>
<dbReference type="SUPFAM" id="SSF49344">
    <property type="entry name" value="CBD9-like"/>
    <property type="match status" value="1"/>
</dbReference>
<dbReference type="PANTHER" id="PTHR36453:SF1">
    <property type="entry name" value="RIGHT HANDED BETA HELIX DOMAIN-CONTAINING PROTEIN"/>
    <property type="match status" value="1"/>
</dbReference>
<evidence type="ECO:0000259" key="3">
    <source>
        <dbReference type="Pfam" id="PF06452"/>
    </source>
</evidence>
<dbReference type="InterPro" id="IPR010502">
    <property type="entry name" value="Carb-bd_dom_fam9"/>
</dbReference>
<dbReference type="InterPro" id="IPR039448">
    <property type="entry name" value="Beta_helix"/>
</dbReference>
<keyword evidence="6" id="KW-1185">Reference proteome</keyword>
<dbReference type="Gene3D" id="2.60.120.260">
    <property type="entry name" value="Galactose-binding domain-like"/>
    <property type="match status" value="1"/>
</dbReference>
<dbReference type="SMART" id="SM00710">
    <property type="entry name" value="PbH1"/>
    <property type="match status" value="6"/>
</dbReference>